<dbReference type="InterPro" id="IPR011071">
    <property type="entry name" value="Lyase_8-like_C"/>
</dbReference>
<evidence type="ECO:0000313" key="11">
    <source>
        <dbReference type="Proteomes" id="UP000594042"/>
    </source>
</evidence>
<feature type="domain" description="Lyase catalytic" evidence="9">
    <location>
        <begin position="203"/>
        <end position="546"/>
    </location>
</feature>
<proteinExistence type="inferred from homology"/>
<feature type="domain" description="Polysaccharide lyase family 8 central" evidence="7">
    <location>
        <begin position="591"/>
        <end position="789"/>
    </location>
</feature>
<dbReference type="Proteomes" id="UP000594042">
    <property type="component" value="Chromosome"/>
</dbReference>
<dbReference type="InterPro" id="IPR003159">
    <property type="entry name" value="Lyase_8_central_dom"/>
</dbReference>
<dbReference type="GO" id="GO:0005975">
    <property type="term" value="P:carbohydrate metabolic process"/>
    <property type="evidence" value="ECO:0007669"/>
    <property type="project" value="InterPro"/>
</dbReference>
<dbReference type="KEGG" id="copr:Cop2CBH44_27640"/>
<evidence type="ECO:0000256" key="3">
    <source>
        <dbReference type="ARBA" id="ARBA00011245"/>
    </source>
</evidence>
<evidence type="ECO:0000259" key="7">
    <source>
        <dbReference type="Pfam" id="PF02278"/>
    </source>
</evidence>
<keyword evidence="11" id="KW-1185">Reference proteome</keyword>
<evidence type="ECO:0000256" key="4">
    <source>
        <dbReference type="ARBA" id="ARBA00022837"/>
    </source>
</evidence>
<dbReference type="InterPro" id="IPR015177">
    <property type="entry name" value="Lyase_catalyt"/>
</dbReference>
<dbReference type="Gene3D" id="2.70.98.10">
    <property type="match status" value="1"/>
</dbReference>
<dbReference type="InterPro" id="IPR011013">
    <property type="entry name" value="Gal_mutarotase_sf_dom"/>
</dbReference>
<evidence type="ECO:0000313" key="10">
    <source>
        <dbReference type="EMBL" id="BCI64411.1"/>
    </source>
</evidence>
<dbReference type="InterPro" id="IPR014718">
    <property type="entry name" value="GH-type_carb-bd"/>
</dbReference>
<keyword evidence="6" id="KW-0732">Signal</keyword>
<comment type="subunit">
    <text evidence="3">Monomer.</text>
</comment>
<name>A0A7G1I163_9BACT</name>
<reference evidence="11" key="1">
    <citation type="submission" date="2020-07" db="EMBL/GenBank/DDBJ databases">
        <title>Complete genome sequencing of Coprobacter sp. strain 2CBH44.</title>
        <authorList>
            <person name="Sakamoto M."/>
            <person name="Murakami T."/>
            <person name="Mori H."/>
        </authorList>
    </citation>
    <scope>NUCLEOTIDE SEQUENCE [LARGE SCALE GENOMIC DNA]</scope>
    <source>
        <strain evidence="11">2CBH44</strain>
    </source>
</reference>
<keyword evidence="5 10" id="KW-0456">Lyase</keyword>
<dbReference type="EMBL" id="AP023322">
    <property type="protein sequence ID" value="BCI64411.1"/>
    <property type="molecule type" value="Genomic_DNA"/>
</dbReference>
<dbReference type="Gene3D" id="2.60.220.10">
    <property type="entry name" value="Polysaccharide lyase family 8-like, C-terminal"/>
    <property type="match status" value="1"/>
</dbReference>
<dbReference type="NCBIfam" id="TIGR04183">
    <property type="entry name" value="Por_Secre_tail"/>
    <property type="match status" value="1"/>
</dbReference>
<dbReference type="GO" id="GO:0006027">
    <property type="term" value="P:glycosaminoglycan catabolic process"/>
    <property type="evidence" value="ECO:0007669"/>
    <property type="project" value="InterPro"/>
</dbReference>
<dbReference type="SUPFAM" id="SSF48230">
    <property type="entry name" value="Chondroitin AC/alginate lyase"/>
    <property type="match status" value="1"/>
</dbReference>
<dbReference type="InterPro" id="IPR026444">
    <property type="entry name" value="Secre_tail"/>
</dbReference>
<comment type="cofactor">
    <cofactor evidence="1">
        <name>Ca(2+)</name>
        <dbReference type="ChEBI" id="CHEBI:29108"/>
    </cofactor>
</comment>
<feature type="domain" description="Lyase N-terminal" evidence="8">
    <location>
        <begin position="19"/>
        <end position="165"/>
    </location>
</feature>
<evidence type="ECO:0000256" key="6">
    <source>
        <dbReference type="SAM" id="SignalP"/>
    </source>
</evidence>
<dbReference type="PANTHER" id="PTHR37322:SF3">
    <property type="entry name" value="CHONDROITIN SULFATE ABC EXOLYASE"/>
    <property type="match status" value="1"/>
</dbReference>
<dbReference type="PANTHER" id="PTHR37322">
    <property type="match status" value="1"/>
</dbReference>
<dbReference type="SUPFAM" id="SSF49863">
    <property type="entry name" value="Hyaluronate lyase-like, C-terminal domain"/>
    <property type="match status" value="1"/>
</dbReference>
<protein>
    <submittedName>
        <fullName evidence="10">Chondroitin sulfate ABC exolyase</fullName>
    </submittedName>
</protein>
<dbReference type="Pfam" id="PF02278">
    <property type="entry name" value="Lyase_8"/>
    <property type="match status" value="1"/>
</dbReference>
<dbReference type="RefSeq" id="WP_200755042.1">
    <property type="nucleotide sequence ID" value="NZ_AP023322.1"/>
</dbReference>
<dbReference type="SUPFAM" id="SSF74650">
    <property type="entry name" value="Galactose mutarotase-like"/>
    <property type="match status" value="1"/>
</dbReference>
<dbReference type="GO" id="GO:0030246">
    <property type="term" value="F:carbohydrate binding"/>
    <property type="evidence" value="ECO:0007669"/>
    <property type="project" value="InterPro"/>
</dbReference>
<sequence length="1061" mass="120387">MKSKILTILYLMISTTIYAQIYSFEDSSVPSNFNVNTGSISISGQKYKLGKQSLQWDWKSGSTLTINQPDGLTSVSTTNSGGFTCWIYNTTISNNKIQFSFYNNSGTEKCKLSFNLNFSGWRYICSRFTEDMEHDRSTLSYMKIFAPQSGNGSLYFDYLEFPKNVAWDRIDNAQYSVNQSYNNIDNFLKSYNAIPLNYSHSASSKQKEALSTIKERIDNWFLNTNNTSTIFNKRKNSINNWIKRAQNNFTSINLTVQSDGSVLGPGLFPQYTSTSIDNENILRFRDTNEKYLIQFALDYRLNHNESSKENYLKILDWYADQGWSCGSALGALRFEKLRSAGYFHSLYLMKDELGDSRFSRELETLKWFSLLGDIYINTDNDASGETADNLRTLAIAKLYCTLMLSDENAQAETLLTLKEYFTNALSPAGGFRGTFKPDFTGYHHRGVYLGAYYPDALYIGCFLFYLLHDTPFELSESIYIQLKNSLLMLRNIAALYDVPATTCGRFPSSNTVLDDLVAAFAYLIESKNGTDNELNAAFGRLWKPEESPIKDRISRSATDICFKTTLGETAICLDAATYVSEEENIHSKSLYFPYAGLFIHRTSDFHFSAKGISKYIWDYECSGSENIYGRYMSYGQIEYTTLTDGNKNHEYENENWNWSYLPGTTTKVLTPDELDYNGEGNDKHRNFSDETFLGGTNMGDTIGIFSMYMHDNTFDPSFYARKTIFSSGSVILCMGSNIKNSDSQHTTVTTLLQQSGEITINDKSPNIPKTVKTPIIIDKQNITYVVTQGSTDFIQNGNLTLAFINHGKAPQSGLYSYFMLPPTSNQELIYKYTNEQTCPISIIQQNAKAHIISDSESGTTAYAIFDETSSISYGKIKRVNRPVIILSQEKNQILNLAICDPDLRRPSSTNIDNLTEEQIKAESQPATVEIEISGIYEYFEEGNNNINIIQKGDNTLLSFDAVGGKTYKINLRPKEWTSVSEDKINSEFQCKYNKQEKRYIIMPKDSTVYSCFLSNIEGKQILSYQHLTGAHSIDMNSLPNGTYIITLKKNQTILNKKIIKQ</sequence>
<dbReference type="InterPro" id="IPR008979">
    <property type="entry name" value="Galactose-bd-like_sf"/>
</dbReference>
<comment type="similarity">
    <text evidence="2">Belongs to the polysaccharide lyase 8 family.</text>
</comment>
<evidence type="ECO:0000256" key="2">
    <source>
        <dbReference type="ARBA" id="ARBA00006699"/>
    </source>
</evidence>
<feature type="signal peptide" evidence="6">
    <location>
        <begin position="1"/>
        <end position="19"/>
    </location>
</feature>
<organism evidence="10 11">
    <name type="scientific">Coprobacter secundus subsp. similis</name>
    <dbReference type="NCBI Taxonomy" id="2751153"/>
    <lineage>
        <taxon>Bacteria</taxon>
        <taxon>Pseudomonadati</taxon>
        <taxon>Bacteroidota</taxon>
        <taxon>Bacteroidia</taxon>
        <taxon>Bacteroidales</taxon>
        <taxon>Barnesiellaceae</taxon>
        <taxon>Coprobacter</taxon>
    </lineage>
</organism>
<gene>
    <name evidence="10" type="primary">chonabc_2</name>
    <name evidence="10" type="ORF">Cop2CBH44_27640</name>
</gene>
<dbReference type="InterPro" id="IPR039174">
    <property type="entry name" value="Chondroitin_ABC_lyase"/>
</dbReference>
<feature type="chain" id="PRO_5028999247" evidence="6">
    <location>
        <begin position="20"/>
        <end position="1061"/>
    </location>
</feature>
<evidence type="ECO:0000256" key="5">
    <source>
        <dbReference type="ARBA" id="ARBA00023239"/>
    </source>
</evidence>
<dbReference type="AlphaFoldDB" id="A0A7G1I163"/>
<dbReference type="SUPFAM" id="SSF49785">
    <property type="entry name" value="Galactose-binding domain-like"/>
    <property type="match status" value="1"/>
</dbReference>
<dbReference type="Gene3D" id="1.50.10.100">
    <property type="entry name" value="Chondroitin AC/alginate lyase"/>
    <property type="match status" value="1"/>
</dbReference>
<evidence type="ECO:0000259" key="8">
    <source>
        <dbReference type="Pfam" id="PF09092"/>
    </source>
</evidence>
<dbReference type="InterPro" id="IPR015176">
    <property type="entry name" value="Lyase_N"/>
</dbReference>
<evidence type="ECO:0000259" key="9">
    <source>
        <dbReference type="Pfam" id="PF09093"/>
    </source>
</evidence>
<dbReference type="Gene3D" id="2.60.120.430">
    <property type="entry name" value="Galactose-binding lectin"/>
    <property type="match status" value="1"/>
</dbReference>
<dbReference type="Pfam" id="PF09092">
    <property type="entry name" value="Lyase_N"/>
    <property type="match status" value="1"/>
</dbReference>
<dbReference type="GO" id="GO:0016837">
    <property type="term" value="F:carbon-oxygen lyase activity, acting on polysaccharides"/>
    <property type="evidence" value="ECO:0007669"/>
    <property type="project" value="UniProtKB-ARBA"/>
</dbReference>
<keyword evidence="4" id="KW-0106">Calcium</keyword>
<evidence type="ECO:0000256" key="1">
    <source>
        <dbReference type="ARBA" id="ARBA00001913"/>
    </source>
</evidence>
<dbReference type="InterPro" id="IPR008929">
    <property type="entry name" value="Chondroitin_lyas"/>
</dbReference>
<dbReference type="Pfam" id="PF09093">
    <property type="entry name" value="Lyase_catalyt"/>
    <property type="match status" value="1"/>
</dbReference>
<accession>A0A7G1I163</accession>
<dbReference type="GO" id="GO:0005576">
    <property type="term" value="C:extracellular region"/>
    <property type="evidence" value="ECO:0007669"/>
    <property type="project" value="InterPro"/>
</dbReference>